<keyword evidence="6" id="KW-0061">Asparagine biosynthesis</keyword>
<accession>A0A1B0DHM8</accession>
<dbReference type="VEuPathDB" id="VectorBase:PPAPM1_012263"/>
<dbReference type="SUPFAM" id="SSF56235">
    <property type="entry name" value="N-terminal nucleophile aminohydrolases (Ntn hydrolases)"/>
    <property type="match status" value="1"/>
</dbReference>
<keyword evidence="10" id="KW-1185">Reference proteome</keyword>
<name>A0A1B0DHM8_PHLPP</name>
<dbReference type="PANTHER" id="PTHR45937">
    <property type="entry name" value="ASPARAGINE SYNTHETASE DOMAIN-CONTAINING PROTEIN 1"/>
    <property type="match status" value="1"/>
</dbReference>
<dbReference type="SUPFAM" id="SSF52402">
    <property type="entry name" value="Adenine nucleotide alpha hydrolases-like"/>
    <property type="match status" value="1"/>
</dbReference>
<dbReference type="PANTHER" id="PTHR45937:SF1">
    <property type="entry name" value="ASPARAGINE SYNTHETASE DOMAIN-CONTAINING PROTEIN 1"/>
    <property type="match status" value="1"/>
</dbReference>
<evidence type="ECO:0000256" key="3">
    <source>
        <dbReference type="ARBA" id="ARBA00022605"/>
    </source>
</evidence>
<dbReference type="AlphaFoldDB" id="A0A1B0DHM8"/>
<evidence type="ECO:0000256" key="7">
    <source>
        <dbReference type="ARBA" id="ARBA00022962"/>
    </source>
</evidence>
<evidence type="ECO:0000256" key="1">
    <source>
        <dbReference type="ARBA" id="ARBA00005187"/>
    </source>
</evidence>
<dbReference type="GO" id="GO:0006529">
    <property type="term" value="P:asparagine biosynthetic process"/>
    <property type="evidence" value="ECO:0007669"/>
    <property type="project" value="UniProtKB-KW"/>
</dbReference>
<dbReference type="CDD" id="cd01991">
    <property type="entry name" value="Asn_synthase_B_C"/>
    <property type="match status" value="1"/>
</dbReference>
<keyword evidence="4" id="KW-0547">Nucleotide-binding</keyword>
<dbReference type="InterPro" id="IPR001962">
    <property type="entry name" value="Asn_synthase"/>
</dbReference>
<dbReference type="VEuPathDB" id="VectorBase:PPAI007662"/>
<dbReference type="EnsemblMetazoa" id="PPAI007662-RA">
    <property type="protein sequence ID" value="PPAI007662-PA"/>
    <property type="gene ID" value="PPAI007662"/>
</dbReference>
<evidence type="ECO:0000313" key="9">
    <source>
        <dbReference type="EnsemblMetazoa" id="PPAI007662-PA"/>
    </source>
</evidence>
<keyword evidence="3" id="KW-0028">Amino-acid biosynthesis</keyword>
<evidence type="ECO:0000256" key="2">
    <source>
        <dbReference type="ARBA" id="ARBA00021389"/>
    </source>
</evidence>
<reference evidence="9" key="1">
    <citation type="submission" date="2022-08" db="UniProtKB">
        <authorList>
            <consortium name="EnsemblMetazoa"/>
        </authorList>
    </citation>
    <scope>IDENTIFICATION</scope>
    <source>
        <strain evidence="9">Israel</strain>
    </source>
</reference>
<protein>
    <recommendedName>
        <fullName evidence="2">Asparagine synthetase [glutamine-hydrolyzing]</fullName>
    </recommendedName>
    <alternativeName>
        <fullName evidence="8">Glutamine-dependent asparagine synthetase</fullName>
    </alternativeName>
</protein>
<evidence type="ECO:0000256" key="5">
    <source>
        <dbReference type="ARBA" id="ARBA00022840"/>
    </source>
</evidence>
<organism evidence="9 10">
    <name type="scientific">Phlebotomus papatasi</name>
    <name type="common">Sandfly</name>
    <dbReference type="NCBI Taxonomy" id="29031"/>
    <lineage>
        <taxon>Eukaryota</taxon>
        <taxon>Metazoa</taxon>
        <taxon>Ecdysozoa</taxon>
        <taxon>Arthropoda</taxon>
        <taxon>Hexapoda</taxon>
        <taxon>Insecta</taxon>
        <taxon>Pterygota</taxon>
        <taxon>Neoptera</taxon>
        <taxon>Endopterygota</taxon>
        <taxon>Diptera</taxon>
        <taxon>Nematocera</taxon>
        <taxon>Psychodoidea</taxon>
        <taxon>Psychodidae</taxon>
        <taxon>Phlebotomus</taxon>
        <taxon>Phlebotomus</taxon>
    </lineage>
</organism>
<dbReference type="InterPro" id="IPR017932">
    <property type="entry name" value="GATase_2_dom"/>
</dbReference>
<dbReference type="Pfam" id="PF13537">
    <property type="entry name" value="GATase_7"/>
    <property type="match status" value="1"/>
</dbReference>
<dbReference type="Pfam" id="PF00733">
    <property type="entry name" value="Asn_synthase"/>
    <property type="match status" value="2"/>
</dbReference>
<evidence type="ECO:0000256" key="6">
    <source>
        <dbReference type="ARBA" id="ARBA00022888"/>
    </source>
</evidence>
<evidence type="ECO:0000313" key="10">
    <source>
        <dbReference type="Proteomes" id="UP000092462"/>
    </source>
</evidence>
<dbReference type="PIRSF" id="PIRSF001589">
    <property type="entry name" value="Asn_synthetase_glu-h"/>
    <property type="match status" value="1"/>
</dbReference>
<dbReference type="InterPro" id="IPR029055">
    <property type="entry name" value="Ntn_hydrolases_N"/>
</dbReference>
<evidence type="ECO:0000256" key="8">
    <source>
        <dbReference type="ARBA" id="ARBA00030234"/>
    </source>
</evidence>
<proteinExistence type="predicted"/>
<sequence length="549" mass="61958">FVAISWFILQYREHFRDVLHHRGPDCEGFCYAPGIFFASHVLWHQGSRMCSQPIEDDHGILLFNGDLFMDVVKEAESSDTSWLFESLCRCSTSEDVRDLLKTLTGPFCFIFYQKSSKTLFISRDALGRNSLLLGIGEDSLILTSAGGKLSGYNLVEVPPLGLYEIHLNGNIKVTFWDERMSQTSYFLKEEAFLKNLLLSNGISYSSTNDFISPSWLELNPSGCNYSFKEIFAESSKESPEKLLQKAQSSMKSVIERLITLLENSVRDRVASTVTRCKDCLKDKEELPCNHSRVGILFSGGIDCTILAILSDKFIPRESPIDLLNVAFEKSSQGRAIDWNVPDRLSAKEALEELQRICPDRSWNLVEVNVTKEEKVNYLTKEISHLIHPRNTVLDESLGVALWFAARESRSCRVLLIGSGADELFGGYTRHRLAFNRGGEEALKQELADDWARLPSRNLARDDRVICDHGVTQRSPFIEENLVSFLLKLDPLQKCYPPLGPGIGDKTLLRVCGYHLGLTQTAWRTKKALQFGSRVANSQQNANDISEFLS</sequence>
<dbReference type="Proteomes" id="UP000092462">
    <property type="component" value="Unassembled WGS sequence"/>
</dbReference>
<dbReference type="Gene3D" id="3.60.20.10">
    <property type="entry name" value="Glutamine Phosphoribosylpyrophosphate, subunit 1, domain 1"/>
    <property type="match status" value="1"/>
</dbReference>
<keyword evidence="5" id="KW-0067">ATP-binding</keyword>
<dbReference type="InterPro" id="IPR014729">
    <property type="entry name" value="Rossmann-like_a/b/a_fold"/>
</dbReference>
<keyword evidence="7" id="KW-0315">Glutamine amidotransferase</keyword>
<dbReference type="EMBL" id="AJVK01061335">
    <property type="status" value="NOT_ANNOTATED_CDS"/>
    <property type="molecule type" value="Genomic_DNA"/>
</dbReference>
<dbReference type="PROSITE" id="PS51278">
    <property type="entry name" value="GATASE_TYPE_2"/>
    <property type="match status" value="1"/>
</dbReference>
<dbReference type="InterPro" id="IPR006426">
    <property type="entry name" value="Asn_synth_AEB"/>
</dbReference>
<dbReference type="Gene3D" id="3.40.50.620">
    <property type="entry name" value="HUPs"/>
    <property type="match status" value="1"/>
</dbReference>
<evidence type="ECO:0000256" key="4">
    <source>
        <dbReference type="ARBA" id="ARBA00022741"/>
    </source>
</evidence>
<dbReference type="InterPro" id="IPR051857">
    <property type="entry name" value="Asn_synthetase_domain"/>
</dbReference>
<dbReference type="GO" id="GO:0005524">
    <property type="term" value="F:ATP binding"/>
    <property type="evidence" value="ECO:0007669"/>
    <property type="project" value="UniProtKB-KW"/>
</dbReference>
<comment type="pathway">
    <text evidence="1">Amino-acid biosynthesis; L-asparagine biosynthesis; L-asparagine from L-aspartate (L-Gln route): step 1/1.</text>
</comment>
<dbReference type="GO" id="GO:0004066">
    <property type="term" value="F:asparagine synthase (glutamine-hydrolyzing) activity"/>
    <property type="evidence" value="ECO:0007669"/>
    <property type="project" value="InterPro"/>
</dbReference>